<sequence length="199" mass="23351">KCYSTLRGLTRHENATYKDYNIIQPSIPQLPADYIAKFKKILVYAIQKQLPLHFSCSEKQLVKFSYTKSQFVGVFGKYIIQFSPSKSTYYCIFKGKNADNILSKIFEDQQWGTKYYEAGQSTYIVLYMEEWDQQQSLSLQNEKNTKSTQAKSNLKKQPIQSEMHIQWHVESLSYVKGHTTSSGYISMIFKIDRDYKYCK</sequence>
<accession>A0ACA9MNC7</accession>
<evidence type="ECO:0000313" key="1">
    <source>
        <dbReference type="EMBL" id="CAG8603747.1"/>
    </source>
</evidence>
<name>A0ACA9MNC7_9GLOM</name>
<dbReference type="Proteomes" id="UP000789366">
    <property type="component" value="Unassembled WGS sequence"/>
</dbReference>
<comment type="caution">
    <text evidence="1">The sequence shown here is derived from an EMBL/GenBank/DDBJ whole genome shotgun (WGS) entry which is preliminary data.</text>
</comment>
<proteinExistence type="predicted"/>
<organism evidence="1 2">
    <name type="scientific">Cetraspora pellucida</name>
    <dbReference type="NCBI Taxonomy" id="1433469"/>
    <lineage>
        <taxon>Eukaryota</taxon>
        <taxon>Fungi</taxon>
        <taxon>Fungi incertae sedis</taxon>
        <taxon>Mucoromycota</taxon>
        <taxon>Glomeromycotina</taxon>
        <taxon>Glomeromycetes</taxon>
        <taxon>Diversisporales</taxon>
        <taxon>Gigasporaceae</taxon>
        <taxon>Cetraspora</taxon>
    </lineage>
</organism>
<gene>
    <name evidence="1" type="ORF">SPELUC_LOCUS7232</name>
</gene>
<evidence type="ECO:0000313" key="2">
    <source>
        <dbReference type="Proteomes" id="UP000789366"/>
    </source>
</evidence>
<feature type="non-terminal residue" evidence="1">
    <location>
        <position position="1"/>
    </location>
</feature>
<protein>
    <submittedName>
        <fullName evidence="1">8364_t:CDS:1</fullName>
    </submittedName>
</protein>
<keyword evidence="2" id="KW-1185">Reference proteome</keyword>
<dbReference type="EMBL" id="CAJVPW010009301">
    <property type="protein sequence ID" value="CAG8603747.1"/>
    <property type="molecule type" value="Genomic_DNA"/>
</dbReference>
<reference evidence="1" key="1">
    <citation type="submission" date="2021-06" db="EMBL/GenBank/DDBJ databases">
        <authorList>
            <person name="Kallberg Y."/>
            <person name="Tangrot J."/>
            <person name="Rosling A."/>
        </authorList>
    </citation>
    <scope>NUCLEOTIDE SEQUENCE</scope>
    <source>
        <strain evidence="1">28 12/20/2015</strain>
    </source>
</reference>